<dbReference type="CDD" id="cd05483">
    <property type="entry name" value="retropepsin_like_bacteria"/>
    <property type="match status" value="2"/>
</dbReference>
<dbReference type="GO" id="GO:0008233">
    <property type="term" value="F:peptidase activity"/>
    <property type="evidence" value="ECO:0007669"/>
    <property type="project" value="UniProtKB-KW"/>
</dbReference>
<feature type="domain" description="Peptidase A2" evidence="3">
    <location>
        <begin position="355"/>
        <end position="392"/>
    </location>
</feature>
<evidence type="ECO:0000313" key="4">
    <source>
        <dbReference type="EMBL" id="MFC7335544.1"/>
    </source>
</evidence>
<dbReference type="Gene3D" id="2.30.30.700">
    <property type="entry name" value="SLA1 homology domain 1"/>
    <property type="match status" value="1"/>
</dbReference>
<protein>
    <submittedName>
        <fullName evidence="4">Aspartyl protease family protein</fullName>
    </submittedName>
</protein>
<dbReference type="InterPro" id="IPR034122">
    <property type="entry name" value="Retropepsin-like_bacterial"/>
</dbReference>
<evidence type="ECO:0000256" key="1">
    <source>
        <dbReference type="ARBA" id="ARBA00022801"/>
    </source>
</evidence>
<dbReference type="Proteomes" id="UP001596472">
    <property type="component" value="Unassembled WGS sequence"/>
</dbReference>
<dbReference type="RefSeq" id="WP_379707755.1">
    <property type="nucleotide sequence ID" value="NZ_JBHTBS010000001.1"/>
</dbReference>
<dbReference type="GO" id="GO:0006508">
    <property type="term" value="P:proteolysis"/>
    <property type="evidence" value="ECO:0007669"/>
    <property type="project" value="UniProtKB-KW"/>
</dbReference>
<dbReference type="InterPro" id="IPR021109">
    <property type="entry name" value="Peptidase_aspartic_dom_sf"/>
</dbReference>
<evidence type="ECO:0000313" key="5">
    <source>
        <dbReference type="Proteomes" id="UP001596472"/>
    </source>
</evidence>
<keyword evidence="1" id="KW-0378">Hydrolase</keyword>
<dbReference type="Gene3D" id="2.40.70.10">
    <property type="entry name" value="Acid Proteases"/>
    <property type="match status" value="2"/>
</dbReference>
<name>A0ABW2L1E4_9BACT</name>
<proteinExistence type="predicted"/>
<feature type="signal peptide" evidence="2">
    <location>
        <begin position="1"/>
        <end position="21"/>
    </location>
</feature>
<organism evidence="4 5">
    <name type="scientific">Haloferula chungangensis</name>
    <dbReference type="NCBI Taxonomy" id="1048331"/>
    <lineage>
        <taxon>Bacteria</taxon>
        <taxon>Pseudomonadati</taxon>
        <taxon>Verrucomicrobiota</taxon>
        <taxon>Verrucomicrobiia</taxon>
        <taxon>Verrucomicrobiales</taxon>
        <taxon>Verrucomicrobiaceae</taxon>
        <taxon>Haloferula</taxon>
    </lineage>
</organism>
<dbReference type="SUPFAM" id="SSF50630">
    <property type="entry name" value="Acid proteases"/>
    <property type="match status" value="2"/>
</dbReference>
<evidence type="ECO:0000256" key="2">
    <source>
        <dbReference type="SAM" id="SignalP"/>
    </source>
</evidence>
<keyword evidence="5" id="KW-1185">Reference proteome</keyword>
<dbReference type="InterPro" id="IPR001995">
    <property type="entry name" value="Peptidase_A2_cat"/>
</dbReference>
<accession>A0ABW2L1E4</accession>
<dbReference type="Pfam" id="PF13650">
    <property type="entry name" value="Asp_protease_2"/>
    <property type="match status" value="2"/>
</dbReference>
<keyword evidence="2" id="KW-0732">Signal</keyword>
<reference evidence="5" key="1">
    <citation type="journal article" date="2019" name="Int. J. Syst. Evol. Microbiol.">
        <title>The Global Catalogue of Microorganisms (GCM) 10K type strain sequencing project: providing services to taxonomists for standard genome sequencing and annotation.</title>
        <authorList>
            <consortium name="The Broad Institute Genomics Platform"/>
            <consortium name="The Broad Institute Genome Sequencing Center for Infectious Disease"/>
            <person name="Wu L."/>
            <person name="Ma J."/>
        </authorList>
    </citation>
    <scope>NUCLEOTIDE SEQUENCE [LARGE SCALE GENOMIC DNA]</scope>
    <source>
        <strain evidence="5">CGMCC 4.1467</strain>
    </source>
</reference>
<keyword evidence="4" id="KW-0645">Protease</keyword>
<feature type="chain" id="PRO_5045496982" evidence="2">
    <location>
        <begin position="22"/>
        <end position="460"/>
    </location>
</feature>
<dbReference type="PROSITE" id="PS50175">
    <property type="entry name" value="ASP_PROT_RETROV"/>
    <property type="match status" value="1"/>
</dbReference>
<sequence>MILKRPQTLLLALGFALTASADDVSQEYREFTGSNGKVIQAVLVDKDEDNAMLLLSNGGRAKVPLENLSEADRDFVKAWSKEKALFLQKCLGLTVRELLELRGYEPIPFRFESNSIIVDGKLNGKDARFLIDTGAGTSLLHVPFAEEAGCEIGPMDEIIYGVSGQAPAGWTTMKTFQLGQSVFKDRKILATDRTYRMPDGYKPKDDAIFGADFLNTLDAVITYKDRTMFLRPDLSDESDIDLDLDDATEGEDSLKFRIFKTKDGKVLRGNVVSKSTVSAKLKLTNGQEQSVAFSRFVPEDEAYVRKWSEAGDTFLRYCGGLSIEELLTLRKYQSFEYERKGNHIFVDGTLNGNDVTYMIDTGADSSLLHLWAAEKYDCEVGPMDQKVHGIGGEAPAAVTKILELTMGKAKFTNRKVLSTDLARFEGDDELDYDGIFGADFMRELDAVITYKDSRIFLIQR</sequence>
<evidence type="ECO:0000259" key="3">
    <source>
        <dbReference type="PROSITE" id="PS50175"/>
    </source>
</evidence>
<comment type="caution">
    <text evidence="4">The sequence shown here is derived from an EMBL/GenBank/DDBJ whole genome shotgun (WGS) entry which is preliminary data.</text>
</comment>
<dbReference type="EMBL" id="JBHTBS010000001">
    <property type="protein sequence ID" value="MFC7335544.1"/>
    <property type="molecule type" value="Genomic_DNA"/>
</dbReference>
<gene>
    <name evidence="4" type="ORF">ACFQY0_00025</name>
</gene>